<keyword evidence="2" id="KW-1185">Reference proteome</keyword>
<proteinExistence type="predicted"/>
<protein>
    <submittedName>
        <fullName evidence="1">Uncharacterized protein</fullName>
    </submittedName>
</protein>
<name>A0AAQ3NW25_VIGMU</name>
<gene>
    <name evidence="1" type="ORF">V8G54_010111</name>
</gene>
<dbReference type="AlphaFoldDB" id="A0AAQ3NW25"/>
<evidence type="ECO:0000313" key="2">
    <source>
        <dbReference type="Proteomes" id="UP001374535"/>
    </source>
</evidence>
<dbReference type="Proteomes" id="UP001374535">
    <property type="component" value="Chromosome 3"/>
</dbReference>
<dbReference type="EMBL" id="CP144698">
    <property type="protein sequence ID" value="WVZ17129.1"/>
    <property type="molecule type" value="Genomic_DNA"/>
</dbReference>
<reference evidence="1 2" key="1">
    <citation type="journal article" date="2023" name="Life. Sci Alliance">
        <title>Evolutionary insights into 3D genome organization and epigenetic landscape of Vigna mungo.</title>
        <authorList>
            <person name="Junaid A."/>
            <person name="Singh B."/>
            <person name="Bhatia S."/>
        </authorList>
    </citation>
    <scope>NUCLEOTIDE SEQUENCE [LARGE SCALE GENOMIC DNA]</scope>
    <source>
        <strain evidence="1">Urdbean</strain>
    </source>
</reference>
<sequence length="171" mass="18680">MVDSGRKWEPLFFSFCDPIIIPPALQTETMEAGKHQSPSVTANRIDIIAGAAAGGVIDYAVVFAAQLRSSISVEHCTLPPRQRASSALPPSSSLLECVGLPLLPASLAPSTIFFGANITSPASFSHHRRRCQRFCQCLHRRSSLLHASLTIFYECDTKAFLGFFSLQCRCH</sequence>
<organism evidence="1 2">
    <name type="scientific">Vigna mungo</name>
    <name type="common">Black gram</name>
    <name type="synonym">Phaseolus mungo</name>
    <dbReference type="NCBI Taxonomy" id="3915"/>
    <lineage>
        <taxon>Eukaryota</taxon>
        <taxon>Viridiplantae</taxon>
        <taxon>Streptophyta</taxon>
        <taxon>Embryophyta</taxon>
        <taxon>Tracheophyta</taxon>
        <taxon>Spermatophyta</taxon>
        <taxon>Magnoliopsida</taxon>
        <taxon>eudicotyledons</taxon>
        <taxon>Gunneridae</taxon>
        <taxon>Pentapetalae</taxon>
        <taxon>rosids</taxon>
        <taxon>fabids</taxon>
        <taxon>Fabales</taxon>
        <taxon>Fabaceae</taxon>
        <taxon>Papilionoideae</taxon>
        <taxon>50 kb inversion clade</taxon>
        <taxon>NPAAA clade</taxon>
        <taxon>indigoferoid/millettioid clade</taxon>
        <taxon>Phaseoleae</taxon>
        <taxon>Vigna</taxon>
    </lineage>
</organism>
<evidence type="ECO:0000313" key="1">
    <source>
        <dbReference type="EMBL" id="WVZ17129.1"/>
    </source>
</evidence>
<accession>A0AAQ3NW25</accession>